<accession>A0A1H3DF51</accession>
<evidence type="ECO:0000313" key="3">
    <source>
        <dbReference type="Proteomes" id="UP000199170"/>
    </source>
</evidence>
<reference evidence="3" key="1">
    <citation type="submission" date="2016-10" db="EMBL/GenBank/DDBJ databases">
        <authorList>
            <person name="Varghese N."/>
            <person name="Submissions S."/>
        </authorList>
    </citation>
    <scope>NUCLEOTIDE SEQUENCE [LARGE SCALE GENOMIC DNA]</scope>
    <source>
        <strain evidence="3">CGMCC 1.10118</strain>
    </source>
</reference>
<organism evidence="2 3">
    <name type="scientific">Halobellus clavatus</name>
    <dbReference type="NCBI Taxonomy" id="660517"/>
    <lineage>
        <taxon>Archaea</taxon>
        <taxon>Methanobacteriati</taxon>
        <taxon>Methanobacteriota</taxon>
        <taxon>Stenosarchaea group</taxon>
        <taxon>Halobacteria</taxon>
        <taxon>Halobacteriales</taxon>
        <taxon>Haloferacaceae</taxon>
        <taxon>Halobellus</taxon>
    </lineage>
</organism>
<gene>
    <name evidence="2" type="ORF">SAMN04487946_101500</name>
</gene>
<feature type="transmembrane region" description="Helical" evidence="1">
    <location>
        <begin position="173"/>
        <end position="191"/>
    </location>
</feature>
<feature type="transmembrane region" description="Helical" evidence="1">
    <location>
        <begin position="144"/>
        <end position="167"/>
    </location>
</feature>
<dbReference type="AlphaFoldDB" id="A0A1H3DF51"/>
<keyword evidence="1" id="KW-0472">Membrane</keyword>
<dbReference type="EMBL" id="FNPB01000001">
    <property type="protein sequence ID" value="SDX64309.1"/>
    <property type="molecule type" value="Genomic_DNA"/>
</dbReference>
<evidence type="ECO:0000313" key="2">
    <source>
        <dbReference type="EMBL" id="SDX64309.1"/>
    </source>
</evidence>
<keyword evidence="3" id="KW-1185">Reference proteome</keyword>
<sequence>MDDRPFPALLNQVTIAIIMSGFVLLLGLWPIYPVGSQITNFRISAVVISLLLSFFLGIIVYILTRTGEAVLVQRGVMKGHKEVFEEILRDPEKLSEESTKVFYSILESQYDTERENVKDNLADFYNLVLSTVLQSQYGLSQTLLGIYILSRGVLLVFPALIVIYAIFPTQYPSSTLSALCLGLLIVFFFGYQRFQKYYVQLLITDFVVTGNALADQ</sequence>
<dbReference type="STRING" id="660517.SAMN04487946_101500"/>
<name>A0A1H3DF51_9EURY</name>
<protein>
    <submittedName>
        <fullName evidence="2">Uncharacterized protein</fullName>
    </submittedName>
</protein>
<keyword evidence="1" id="KW-1133">Transmembrane helix</keyword>
<proteinExistence type="predicted"/>
<feature type="transmembrane region" description="Helical" evidence="1">
    <location>
        <begin position="43"/>
        <end position="64"/>
    </location>
</feature>
<dbReference type="Proteomes" id="UP000199170">
    <property type="component" value="Unassembled WGS sequence"/>
</dbReference>
<keyword evidence="1" id="KW-0812">Transmembrane</keyword>
<feature type="transmembrane region" description="Helical" evidence="1">
    <location>
        <begin position="12"/>
        <end position="31"/>
    </location>
</feature>
<evidence type="ECO:0000256" key="1">
    <source>
        <dbReference type="SAM" id="Phobius"/>
    </source>
</evidence>